<feature type="compositionally biased region" description="Basic residues" evidence="2">
    <location>
        <begin position="121"/>
        <end position="136"/>
    </location>
</feature>
<dbReference type="Proteomes" id="UP001174050">
    <property type="component" value="Unassembled WGS sequence"/>
</dbReference>
<feature type="compositionally biased region" description="Low complexity" evidence="2">
    <location>
        <begin position="73"/>
        <end position="86"/>
    </location>
</feature>
<evidence type="ECO:0000313" key="4">
    <source>
        <dbReference type="Proteomes" id="UP001174050"/>
    </source>
</evidence>
<comment type="caution">
    <text evidence="3">The sequence shown here is derived from an EMBL/GenBank/DDBJ whole genome shotgun (WGS) entry which is preliminary data.</text>
</comment>
<evidence type="ECO:0000256" key="1">
    <source>
        <dbReference type="SAM" id="Coils"/>
    </source>
</evidence>
<reference evidence="3" key="1">
    <citation type="submission" date="2023-06" db="EMBL/GenBank/DDBJ databases">
        <title>WGS-Sequencing of Streptomyces ficellus isolate 21 collected from sand in Gara Djebilet Iron Mine in Algeria.</title>
        <authorList>
            <person name="Zegers G.P."/>
            <person name="Gomez A."/>
            <person name="Gueddou A."/>
            <person name="Zahara A.F."/>
            <person name="Worth M."/>
            <person name="Sevigny J.L."/>
            <person name="Tisa L."/>
        </authorList>
    </citation>
    <scope>NUCLEOTIDE SEQUENCE</scope>
    <source>
        <strain evidence="3">AS11</strain>
    </source>
</reference>
<name>A0ABT7Z1I1_9ACTN</name>
<organism evidence="3 4">
    <name type="scientific">Streptomyces ficellus</name>
    <dbReference type="NCBI Taxonomy" id="1977088"/>
    <lineage>
        <taxon>Bacteria</taxon>
        <taxon>Bacillati</taxon>
        <taxon>Actinomycetota</taxon>
        <taxon>Actinomycetes</taxon>
        <taxon>Kitasatosporales</taxon>
        <taxon>Streptomycetaceae</taxon>
        <taxon>Streptomyces</taxon>
    </lineage>
</organism>
<proteinExistence type="predicted"/>
<dbReference type="EMBL" id="JAUEPL010000004">
    <property type="protein sequence ID" value="MDN3293326.1"/>
    <property type="molecule type" value="Genomic_DNA"/>
</dbReference>
<keyword evidence="1" id="KW-0175">Coiled coil</keyword>
<feature type="compositionally biased region" description="Low complexity" evidence="2">
    <location>
        <begin position="160"/>
        <end position="171"/>
    </location>
</feature>
<sequence>MPNPVTTAGSIEATTALLLEELPQLERQQQALEQDLAAVSDRLESVRGALAALQALSAAAVPAPRAHTEARTELAAAPEDQPAAEAAPEEAAREEAAPEGPESAESAATQDAPPAEGTSATRRKPRKSATGRKNTSKKPAPSAPKSRQRKKTGSVQPTTAKRSAGKASSAGVPEAGGLTEQVAAVLARNGDTPLRARDVAKALGRDGSTGAINTVRSTLDRLVATSRAHRAGRGLYQAPTG</sequence>
<keyword evidence="4" id="KW-1185">Reference proteome</keyword>
<evidence type="ECO:0000313" key="3">
    <source>
        <dbReference type="EMBL" id="MDN3293326.1"/>
    </source>
</evidence>
<dbReference type="RefSeq" id="WP_290110181.1">
    <property type="nucleotide sequence ID" value="NZ_JAUEPL010000004.1"/>
</dbReference>
<gene>
    <name evidence="3" type="ORF">QWM81_04535</name>
</gene>
<feature type="region of interest" description="Disordered" evidence="2">
    <location>
        <begin position="58"/>
        <end position="176"/>
    </location>
</feature>
<evidence type="ECO:0008006" key="5">
    <source>
        <dbReference type="Google" id="ProtNLM"/>
    </source>
</evidence>
<protein>
    <recommendedName>
        <fullName evidence="5">Prephenate dehydrogenase</fullName>
    </recommendedName>
</protein>
<accession>A0ABT7Z1I1</accession>
<feature type="coiled-coil region" evidence="1">
    <location>
        <begin position="15"/>
        <end position="42"/>
    </location>
</feature>
<feature type="compositionally biased region" description="Low complexity" evidence="2">
    <location>
        <begin position="98"/>
        <end position="108"/>
    </location>
</feature>
<evidence type="ECO:0000256" key="2">
    <source>
        <dbReference type="SAM" id="MobiDB-lite"/>
    </source>
</evidence>